<reference evidence="5" key="1">
    <citation type="submission" date="2021-01" db="EMBL/GenBank/DDBJ databases">
        <title>Genome public.</title>
        <authorList>
            <person name="Liu C."/>
            <person name="Sun Q."/>
        </authorList>
    </citation>
    <scope>NUCLEOTIDE SEQUENCE [LARGE SCALE GENOMIC DNA]</scope>
    <source>
        <strain evidence="5">YIM B02556</strain>
    </source>
</reference>
<dbReference type="PANTHER" id="PTHR44591:SF23">
    <property type="entry name" value="CHEY SUBFAMILY"/>
    <property type="match status" value="1"/>
</dbReference>
<evidence type="ECO:0000256" key="1">
    <source>
        <dbReference type="ARBA" id="ARBA00022553"/>
    </source>
</evidence>
<dbReference type="EMBL" id="JAENHM010000025">
    <property type="protein sequence ID" value="MBK1837207.1"/>
    <property type="molecule type" value="Genomic_DNA"/>
</dbReference>
<dbReference type="InterPro" id="IPR011006">
    <property type="entry name" value="CheY-like_superfamily"/>
</dbReference>
<feature type="modified residue" description="4-aspartylphosphate" evidence="2">
    <location>
        <position position="52"/>
    </location>
</feature>
<comment type="caution">
    <text evidence="4">The sequence shown here is derived from an EMBL/GenBank/DDBJ whole genome shotgun (WGS) entry which is preliminary data.</text>
</comment>
<feature type="domain" description="Response regulatory" evidence="3">
    <location>
        <begin position="3"/>
        <end position="120"/>
    </location>
</feature>
<accession>A0ABS1F1C1</accession>
<proteinExistence type="predicted"/>
<dbReference type="PANTHER" id="PTHR44591">
    <property type="entry name" value="STRESS RESPONSE REGULATOR PROTEIN 1"/>
    <property type="match status" value="1"/>
</dbReference>
<dbReference type="SUPFAM" id="SSF52172">
    <property type="entry name" value="CheY-like"/>
    <property type="match status" value="1"/>
</dbReference>
<dbReference type="SMART" id="SM00448">
    <property type="entry name" value="REC"/>
    <property type="match status" value="1"/>
</dbReference>
<sequence length="134" mass="14675">MPTVLVIDDEDMVRLVLRQFLERQSMTVVEAEDGEEGLRLLRANAVDLVICDLIMPRADGIGTIMNIRRLMPAMKIIAISGGGRSHAMELLKVAEQMGADHVLGKPFTRDQLLAVVARCLPGHPMTVRSSARSG</sequence>
<keyword evidence="1 2" id="KW-0597">Phosphoprotein</keyword>
<dbReference type="CDD" id="cd17546">
    <property type="entry name" value="REC_hyHK_CKI1_RcsC-like"/>
    <property type="match status" value="1"/>
</dbReference>
<dbReference type="Proteomes" id="UP000652760">
    <property type="component" value="Unassembled WGS sequence"/>
</dbReference>
<keyword evidence="5" id="KW-1185">Reference proteome</keyword>
<name>A0ABS1F1C1_9PROT</name>
<organism evidence="4 5">
    <name type="scientific">Azospirillum endophyticum</name>
    <dbReference type="NCBI Taxonomy" id="2800326"/>
    <lineage>
        <taxon>Bacteria</taxon>
        <taxon>Pseudomonadati</taxon>
        <taxon>Pseudomonadota</taxon>
        <taxon>Alphaproteobacteria</taxon>
        <taxon>Rhodospirillales</taxon>
        <taxon>Azospirillaceae</taxon>
        <taxon>Azospirillum</taxon>
    </lineage>
</organism>
<dbReference type="InterPro" id="IPR001789">
    <property type="entry name" value="Sig_transdc_resp-reg_receiver"/>
</dbReference>
<evidence type="ECO:0000256" key="2">
    <source>
        <dbReference type="PROSITE-ProRule" id="PRU00169"/>
    </source>
</evidence>
<dbReference type="Pfam" id="PF00072">
    <property type="entry name" value="Response_reg"/>
    <property type="match status" value="1"/>
</dbReference>
<dbReference type="Gene3D" id="3.40.50.2300">
    <property type="match status" value="1"/>
</dbReference>
<dbReference type="InterPro" id="IPR050595">
    <property type="entry name" value="Bact_response_regulator"/>
</dbReference>
<dbReference type="RefSeq" id="WP_200191556.1">
    <property type="nucleotide sequence ID" value="NZ_JAENHM010000025.1"/>
</dbReference>
<dbReference type="PROSITE" id="PS50110">
    <property type="entry name" value="RESPONSE_REGULATORY"/>
    <property type="match status" value="1"/>
</dbReference>
<protein>
    <submittedName>
        <fullName evidence="4">Response regulator</fullName>
    </submittedName>
</protein>
<gene>
    <name evidence="4" type="ORF">JHL17_07260</name>
</gene>
<evidence type="ECO:0000259" key="3">
    <source>
        <dbReference type="PROSITE" id="PS50110"/>
    </source>
</evidence>
<evidence type="ECO:0000313" key="4">
    <source>
        <dbReference type="EMBL" id="MBK1837207.1"/>
    </source>
</evidence>
<evidence type="ECO:0000313" key="5">
    <source>
        <dbReference type="Proteomes" id="UP000652760"/>
    </source>
</evidence>